<feature type="region of interest" description="Disordered" evidence="1">
    <location>
        <begin position="183"/>
        <end position="299"/>
    </location>
</feature>
<evidence type="ECO:0000256" key="1">
    <source>
        <dbReference type="SAM" id="MobiDB-lite"/>
    </source>
</evidence>
<proteinExistence type="predicted"/>
<evidence type="ECO:0000313" key="2">
    <source>
        <dbReference type="EMBL" id="KAK3861394.1"/>
    </source>
</evidence>
<dbReference type="AlphaFoldDB" id="A0AAE1ETZ5"/>
<protein>
    <submittedName>
        <fullName evidence="2">Uncharacterized protein</fullName>
    </submittedName>
</protein>
<name>A0AAE1ETZ5_PETCI</name>
<feature type="compositionally biased region" description="Polar residues" evidence="1">
    <location>
        <begin position="361"/>
        <end position="372"/>
    </location>
</feature>
<reference evidence="2" key="1">
    <citation type="submission" date="2023-10" db="EMBL/GenBank/DDBJ databases">
        <title>Genome assemblies of two species of porcelain crab, Petrolisthes cinctipes and Petrolisthes manimaculis (Anomura: Porcellanidae).</title>
        <authorList>
            <person name="Angst P."/>
        </authorList>
    </citation>
    <scope>NUCLEOTIDE SEQUENCE</scope>
    <source>
        <strain evidence="2">PB745_01</strain>
        <tissue evidence="2">Gill</tissue>
    </source>
</reference>
<feature type="compositionally biased region" description="Low complexity" evidence="1">
    <location>
        <begin position="186"/>
        <end position="198"/>
    </location>
</feature>
<accession>A0AAE1ETZ5</accession>
<feature type="compositionally biased region" description="Basic and acidic residues" evidence="1">
    <location>
        <begin position="203"/>
        <end position="212"/>
    </location>
</feature>
<organism evidence="2 3">
    <name type="scientific">Petrolisthes cinctipes</name>
    <name type="common">Flat porcelain crab</name>
    <dbReference type="NCBI Taxonomy" id="88211"/>
    <lineage>
        <taxon>Eukaryota</taxon>
        <taxon>Metazoa</taxon>
        <taxon>Ecdysozoa</taxon>
        <taxon>Arthropoda</taxon>
        <taxon>Crustacea</taxon>
        <taxon>Multicrustacea</taxon>
        <taxon>Malacostraca</taxon>
        <taxon>Eumalacostraca</taxon>
        <taxon>Eucarida</taxon>
        <taxon>Decapoda</taxon>
        <taxon>Pleocyemata</taxon>
        <taxon>Anomura</taxon>
        <taxon>Galatheoidea</taxon>
        <taxon>Porcellanidae</taxon>
        <taxon>Petrolisthes</taxon>
    </lineage>
</organism>
<evidence type="ECO:0000313" key="3">
    <source>
        <dbReference type="Proteomes" id="UP001286313"/>
    </source>
</evidence>
<feature type="region of interest" description="Disordered" evidence="1">
    <location>
        <begin position="361"/>
        <end position="384"/>
    </location>
</feature>
<dbReference type="EMBL" id="JAWQEG010004494">
    <property type="protein sequence ID" value="KAK3861394.1"/>
    <property type="molecule type" value="Genomic_DNA"/>
</dbReference>
<feature type="region of interest" description="Disordered" evidence="1">
    <location>
        <begin position="126"/>
        <end position="146"/>
    </location>
</feature>
<sequence>MAPRVRQSTNETRRRRTLLTVCVVLVMCVALPLVSTTNTNTNHTDTHPTRHSQQAHGDDPLVVRSAEVMEGEERSTRGYLELAEEVVSKVMRKYYSSSTLKKPADIMKPKPTFTMDKISHDRFTKTKEATHTEDEDSSGQFDYNSRRKRDSDLKLLHGAGDPRRFEQDGGGVVVITTGDATYDMQGGTHHSSHGYHTTTTRKRGGEEVRVSKEALFLEATHDEGKIKRDDDDDDREKARDEGSTRDNGDEQGRKRDENSGAEVKERNDDRVEERNNRGRDEQDDKAATRNEKDDQETTEMALTRMRSRMVRQLELRGSELARKFTSLNFPSLEAALISLAFLTFAVFLIDLVQDLLSGNTTGRSNNMFSSRPRTPRGSLTGDGDDDDETLTDLIVLTLSSLDTVRYGSDHPDCGKKLLCHLNRSGWHSGGIIGTVSNYFVSLLLSLVSPGSGFEANLEAAQYGRESEGCSDHYSGCPSIMAAFIPKAP</sequence>
<feature type="region of interest" description="Disordered" evidence="1">
    <location>
        <begin position="37"/>
        <end position="58"/>
    </location>
</feature>
<keyword evidence="3" id="KW-1185">Reference proteome</keyword>
<gene>
    <name evidence="2" type="ORF">Pcinc_032643</name>
</gene>
<feature type="compositionally biased region" description="Basic and acidic residues" evidence="1">
    <location>
        <begin position="219"/>
        <end position="292"/>
    </location>
</feature>
<dbReference type="Proteomes" id="UP001286313">
    <property type="component" value="Unassembled WGS sequence"/>
</dbReference>
<comment type="caution">
    <text evidence="2">The sequence shown here is derived from an EMBL/GenBank/DDBJ whole genome shotgun (WGS) entry which is preliminary data.</text>
</comment>